<dbReference type="Pfam" id="PF01668">
    <property type="entry name" value="SmpB"/>
    <property type="match status" value="1"/>
</dbReference>
<sequence length="155" mass="17819">MSKQSTAANNIAQNKRARHDYFIEDTYEAGIVLQGWEVKALRAGRISLVDSYVLLKDGEAFLLGSNITPLLSTSTHYVPEATRTRKLLLNKRELNRLIGAVQQKGYTCLALSFYWKNGLAKCQIGLAKGKQLHDKRHSEKERDWQREKQRIFRNN</sequence>
<name>A0A2T5IZZ1_9GAMM</name>
<dbReference type="GO" id="GO:0005829">
    <property type="term" value="C:cytosol"/>
    <property type="evidence" value="ECO:0007669"/>
    <property type="project" value="TreeGrafter"/>
</dbReference>
<proteinExistence type="inferred from homology"/>
<dbReference type="InterPro" id="IPR000037">
    <property type="entry name" value="SsrA-bd_prot"/>
</dbReference>
<keyword evidence="2 3" id="KW-0694">RNA-binding</keyword>
<evidence type="ECO:0000256" key="2">
    <source>
        <dbReference type="ARBA" id="ARBA00022884"/>
    </source>
</evidence>
<comment type="caution">
    <text evidence="5">The sequence shown here is derived from an EMBL/GenBank/DDBJ whole genome shotgun (WGS) entry which is preliminary data.</text>
</comment>
<dbReference type="NCBIfam" id="NF003843">
    <property type="entry name" value="PRK05422.1"/>
    <property type="match status" value="1"/>
</dbReference>
<dbReference type="RefSeq" id="WP_107865584.1">
    <property type="nucleotide sequence ID" value="NZ_QAON01000006.1"/>
</dbReference>
<reference evidence="5 6" key="1">
    <citation type="submission" date="2018-04" db="EMBL/GenBank/DDBJ databases">
        <title>Genomic Encyclopedia of Archaeal and Bacterial Type Strains, Phase II (KMG-II): from individual species to whole genera.</title>
        <authorList>
            <person name="Goeker M."/>
        </authorList>
    </citation>
    <scope>NUCLEOTIDE SEQUENCE [LARGE SCALE GENOMIC DNA]</scope>
    <source>
        <strain evidence="5 6">DSM 5822</strain>
    </source>
</reference>
<accession>A0A2T5IZZ1</accession>
<comment type="subcellular location">
    <subcellularLocation>
        <location evidence="3">Cytoplasm</location>
    </subcellularLocation>
    <text evidence="3">The tmRNA-SmpB complex associates with stalled 70S ribosomes.</text>
</comment>
<dbReference type="Gene3D" id="2.40.280.10">
    <property type="match status" value="1"/>
</dbReference>
<dbReference type="OrthoDB" id="9805462at2"/>
<feature type="region of interest" description="Disordered" evidence="4">
    <location>
        <begin position="135"/>
        <end position="155"/>
    </location>
</feature>
<dbReference type="EMBL" id="QAON01000006">
    <property type="protein sequence ID" value="PTQ89630.1"/>
    <property type="molecule type" value="Genomic_DNA"/>
</dbReference>
<dbReference type="Proteomes" id="UP000244223">
    <property type="component" value="Unassembled WGS sequence"/>
</dbReference>
<dbReference type="InterPro" id="IPR023620">
    <property type="entry name" value="SmpB"/>
</dbReference>
<dbReference type="PROSITE" id="PS01317">
    <property type="entry name" value="SSRP"/>
    <property type="match status" value="1"/>
</dbReference>
<evidence type="ECO:0000256" key="1">
    <source>
        <dbReference type="ARBA" id="ARBA00022490"/>
    </source>
</evidence>
<evidence type="ECO:0000256" key="4">
    <source>
        <dbReference type="SAM" id="MobiDB-lite"/>
    </source>
</evidence>
<comment type="function">
    <text evidence="3">Required for rescue of stalled ribosomes mediated by trans-translation. Binds to transfer-messenger RNA (tmRNA), required for stable association of tmRNA with ribosomes. tmRNA and SmpB together mimic tRNA shape, replacing the anticodon stem-loop with SmpB. tmRNA is encoded by the ssrA gene; the 2 termini fold to resemble tRNA(Ala) and it encodes a 'tag peptide', a short internal open reading frame. During trans-translation Ala-aminoacylated tmRNA acts like a tRNA, entering the A-site of stalled ribosomes, displacing the stalled mRNA. The ribosome then switches to translate the ORF on the tmRNA; the nascent peptide is terminated with the 'tag peptide' encoded by the tmRNA and targeted for degradation. The ribosome is freed to recommence translation, which seems to be the essential function of trans-translation.</text>
</comment>
<feature type="compositionally biased region" description="Basic and acidic residues" evidence="4">
    <location>
        <begin position="136"/>
        <end position="155"/>
    </location>
</feature>
<protein>
    <recommendedName>
        <fullName evidence="3">SsrA-binding protein</fullName>
    </recommendedName>
    <alternativeName>
        <fullName evidence="3">Small protein B</fullName>
    </alternativeName>
</protein>
<comment type="similarity">
    <text evidence="3">Belongs to the SmpB family.</text>
</comment>
<dbReference type="SUPFAM" id="SSF74982">
    <property type="entry name" value="Small protein B (SmpB)"/>
    <property type="match status" value="1"/>
</dbReference>
<dbReference type="InterPro" id="IPR020081">
    <property type="entry name" value="SsrA-bd_prot_CS"/>
</dbReference>
<dbReference type="AlphaFoldDB" id="A0A2T5IZZ1"/>
<dbReference type="GO" id="GO:0070930">
    <property type="term" value="P:trans-translation-dependent protein tagging"/>
    <property type="evidence" value="ECO:0007669"/>
    <property type="project" value="TreeGrafter"/>
</dbReference>
<dbReference type="GO" id="GO:0070929">
    <property type="term" value="P:trans-translation"/>
    <property type="evidence" value="ECO:0007669"/>
    <property type="project" value="UniProtKB-UniRule"/>
</dbReference>
<dbReference type="HAMAP" id="MF_00023">
    <property type="entry name" value="SmpB"/>
    <property type="match status" value="1"/>
</dbReference>
<evidence type="ECO:0000256" key="3">
    <source>
        <dbReference type="HAMAP-Rule" id="MF_00023"/>
    </source>
</evidence>
<dbReference type="NCBIfam" id="TIGR00086">
    <property type="entry name" value="smpB"/>
    <property type="match status" value="1"/>
</dbReference>
<dbReference type="PANTHER" id="PTHR30308:SF2">
    <property type="entry name" value="SSRA-BINDING PROTEIN"/>
    <property type="match status" value="1"/>
</dbReference>
<dbReference type="CDD" id="cd09294">
    <property type="entry name" value="SmpB"/>
    <property type="match status" value="1"/>
</dbReference>
<dbReference type="PANTHER" id="PTHR30308">
    <property type="entry name" value="TMRNA-BINDING COMPONENT OF TRANS-TRANSLATION TAGGING COMPLEX"/>
    <property type="match status" value="1"/>
</dbReference>
<evidence type="ECO:0000313" key="5">
    <source>
        <dbReference type="EMBL" id="PTQ89630.1"/>
    </source>
</evidence>
<dbReference type="GO" id="GO:0003723">
    <property type="term" value="F:RNA binding"/>
    <property type="evidence" value="ECO:0007669"/>
    <property type="project" value="UniProtKB-UniRule"/>
</dbReference>
<evidence type="ECO:0000313" key="6">
    <source>
        <dbReference type="Proteomes" id="UP000244223"/>
    </source>
</evidence>
<gene>
    <name evidence="3" type="primary">smpB</name>
    <name evidence="5" type="ORF">C8N29_106161</name>
</gene>
<keyword evidence="1 3" id="KW-0963">Cytoplasm</keyword>
<organism evidence="5 6">
    <name type="scientific">Agitococcus lubricus</name>
    <dbReference type="NCBI Taxonomy" id="1077255"/>
    <lineage>
        <taxon>Bacteria</taxon>
        <taxon>Pseudomonadati</taxon>
        <taxon>Pseudomonadota</taxon>
        <taxon>Gammaproteobacteria</taxon>
        <taxon>Moraxellales</taxon>
        <taxon>Moraxellaceae</taxon>
        <taxon>Agitococcus</taxon>
    </lineage>
</organism>
<keyword evidence="6" id="KW-1185">Reference proteome</keyword>